<evidence type="ECO:0000313" key="5">
    <source>
        <dbReference type="Proteomes" id="UP000288805"/>
    </source>
</evidence>
<name>A0A438IQ89_VITVI</name>
<evidence type="ECO:0000313" key="4">
    <source>
        <dbReference type="EMBL" id="RVW98862.1"/>
    </source>
</evidence>
<gene>
    <name evidence="4" type="primary">VvCHDp000401_4</name>
    <name evidence="4" type="ORF">CK203_024010</name>
</gene>
<dbReference type="Pfam" id="PF00544">
    <property type="entry name" value="Pectate_lyase_4"/>
    <property type="match status" value="1"/>
</dbReference>
<dbReference type="SUPFAM" id="SSF51126">
    <property type="entry name" value="Pectin lyase-like"/>
    <property type="match status" value="1"/>
</dbReference>
<proteinExistence type="predicted"/>
<dbReference type="InterPro" id="IPR002022">
    <property type="entry name" value="Pec_lyase"/>
</dbReference>
<dbReference type="AlphaFoldDB" id="A0A438IQ89"/>
<comment type="caution">
    <text evidence="4">The sequence shown here is derived from an EMBL/GenBank/DDBJ whole genome shotgun (WGS) entry which is preliminary data.</text>
</comment>
<accession>A0A438IQ89</accession>
<protein>
    <submittedName>
        <fullName evidence="4">Putative pectate lyase 4</fullName>
    </submittedName>
</protein>
<dbReference type="InterPro" id="IPR012334">
    <property type="entry name" value="Pectin_lyas_fold"/>
</dbReference>
<feature type="domain" description="Pectate lyase" evidence="3">
    <location>
        <begin position="144"/>
        <end position="355"/>
    </location>
</feature>
<evidence type="ECO:0000256" key="1">
    <source>
        <dbReference type="ARBA" id="ARBA00023239"/>
    </source>
</evidence>
<dbReference type="GO" id="GO:0030570">
    <property type="term" value="F:pectate lyase activity"/>
    <property type="evidence" value="ECO:0007669"/>
    <property type="project" value="InterPro"/>
</dbReference>
<dbReference type="Gene3D" id="2.160.20.10">
    <property type="entry name" value="Single-stranded right-handed beta-helix, Pectin lyase-like"/>
    <property type="match status" value="1"/>
</dbReference>
<evidence type="ECO:0000259" key="3">
    <source>
        <dbReference type="SMART" id="SM00656"/>
    </source>
</evidence>
<dbReference type="PANTHER" id="PTHR31683:SF113">
    <property type="entry name" value="PECTATE LYASE"/>
    <property type="match status" value="1"/>
</dbReference>
<sequence>MGGAHGRCSGTHRKHPTHAYTTFPDTTAPASAFGRDPSNTVRTNMSCLPYAHVDSNLRALAGQAEGFGRLAIGGLHGPLYHVTTLAGSLSPIPKIRIRIIIFFIQILNTDFVVDDVLNGKCRGVIGVNGTLHSVFVMLKFAVCGVAKMVLALLYDGPGSLRDGCRKKEPLWIVFEISGIIHLSSYLNVSSYKTIDGRGQRIKLTGKGLRLKECEHVIICNLEFEGGRGPDVDGIQIKPNSKHIWIDRCSLRDFDDGLIDITRASTDITISRCHFSQHDKTMLIGADPSHTGDRCIRVTIHHCFFDGTRQRHPRVRYGKVHLYNNYTRNWGIYAVCASVESQIYSQCNIYEAGHKKVAFKYLTEKVNYLLLLCSSVALSGHECISSTIFLGFLDASGTCGCRPMGDVEGIPPIIPLSEGARLEGSKVDLAHLDGGITLPTIQHFGIHLMVWVWWLNLEVRQVTEYLNHAAAADKEEERTGCLRSEGDLFINGTQAGLMTVASEMFHPREFYPTWTVEAPSDALKQVLHHCTGWQCVPRPADEAAIA</sequence>
<reference evidence="4 5" key="1">
    <citation type="journal article" date="2018" name="PLoS Genet.">
        <title>Population sequencing reveals clonal diversity and ancestral inbreeding in the grapevine cultivar Chardonnay.</title>
        <authorList>
            <person name="Roach M.J."/>
            <person name="Johnson D.L."/>
            <person name="Bohlmann J."/>
            <person name="van Vuuren H.J."/>
            <person name="Jones S.J."/>
            <person name="Pretorius I.S."/>
            <person name="Schmidt S.A."/>
            <person name="Borneman A.R."/>
        </authorList>
    </citation>
    <scope>NUCLEOTIDE SEQUENCE [LARGE SCALE GENOMIC DNA]</scope>
    <source>
        <strain evidence="5">cv. Chardonnay</strain>
        <tissue evidence="4">Leaf</tissue>
    </source>
</reference>
<dbReference type="EMBL" id="QGNW01000091">
    <property type="protein sequence ID" value="RVW98862.1"/>
    <property type="molecule type" value="Genomic_DNA"/>
</dbReference>
<evidence type="ECO:0000256" key="2">
    <source>
        <dbReference type="SAM" id="MobiDB-lite"/>
    </source>
</evidence>
<dbReference type="SMART" id="SM00656">
    <property type="entry name" value="Amb_all"/>
    <property type="match status" value="1"/>
</dbReference>
<dbReference type="InterPro" id="IPR011050">
    <property type="entry name" value="Pectin_lyase_fold/virulence"/>
</dbReference>
<feature type="compositionally biased region" description="Polar residues" evidence="2">
    <location>
        <begin position="19"/>
        <end position="29"/>
    </location>
</feature>
<dbReference type="InterPro" id="IPR045032">
    <property type="entry name" value="PEL"/>
</dbReference>
<keyword evidence="1 4" id="KW-0456">Lyase</keyword>
<dbReference type="PANTHER" id="PTHR31683">
    <property type="entry name" value="PECTATE LYASE 18-RELATED"/>
    <property type="match status" value="1"/>
</dbReference>
<feature type="region of interest" description="Disordered" evidence="2">
    <location>
        <begin position="1"/>
        <end position="35"/>
    </location>
</feature>
<organism evidence="4 5">
    <name type="scientific">Vitis vinifera</name>
    <name type="common">Grape</name>
    <dbReference type="NCBI Taxonomy" id="29760"/>
    <lineage>
        <taxon>Eukaryota</taxon>
        <taxon>Viridiplantae</taxon>
        <taxon>Streptophyta</taxon>
        <taxon>Embryophyta</taxon>
        <taxon>Tracheophyta</taxon>
        <taxon>Spermatophyta</taxon>
        <taxon>Magnoliopsida</taxon>
        <taxon>eudicotyledons</taxon>
        <taxon>Gunneridae</taxon>
        <taxon>Pentapetalae</taxon>
        <taxon>rosids</taxon>
        <taxon>Vitales</taxon>
        <taxon>Vitaceae</taxon>
        <taxon>Viteae</taxon>
        <taxon>Vitis</taxon>
    </lineage>
</organism>
<dbReference type="Proteomes" id="UP000288805">
    <property type="component" value="Unassembled WGS sequence"/>
</dbReference>